<dbReference type="SUPFAM" id="SSF53448">
    <property type="entry name" value="Nucleotide-diphospho-sugar transferases"/>
    <property type="match status" value="1"/>
</dbReference>
<protein>
    <recommendedName>
        <fullName evidence="3">Glycosyltransferase 2-like domain-containing protein</fullName>
    </recommendedName>
</protein>
<accession>A0A1X2GCL9</accession>
<comment type="caution">
    <text evidence="1">The sequence shown here is derived from an EMBL/GenBank/DDBJ whole genome shotgun (WGS) entry which is preliminary data.</text>
</comment>
<evidence type="ECO:0000313" key="1">
    <source>
        <dbReference type="EMBL" id="ORX50604.1"/>
    </source>
</evidence>
<dbReference type="EMBL" id="MCGT01000023">
    <property type="protein sequence ID" value="ORX50604.1"/>
    <property type="molecule type" value="Genomic_DNA"/>
</dbReference>
<dbReference type="CDD" id="cd00761">
    <property type="entry name" value="Glyco_tranf_GTA_type"/>
    <property type="match status" value="1"/>
</dbReference>
<dbReference type="Gene3D" id="3.90.550.10">
    <property type="entry name" value="Spore Coat Polysaccharide Biosynthesis Protein SpsA, Chain A"/>
    <property type="match status" value="1"/>
</dbReference>
<evidence type="ECO:0008006" key="3">
    <source>
        <dbReference type="Google" id="ProtNLM"/>
    </source>
</evidence>
<name>A0A1X2GCL9_9FUNG</name>
<proteinExistence type="predicted"/>
<reference evidence="1 2" key="1">
    <citation type="submission" date="2016-07" db="EMBL/GenBank/DDBJ databases">
        <title>Pervasive Adenine N6-methylation of Active Genes in Fungi.</title>
        <authorList>
            <consortium name="DOE Joint Genome Institute"/>
            <person name="Mondo S.J."/>
            <person name="Dannebaum R.O."/>
            <person name="Kuo R.C."/>
            <person name="Labutti K."/>
            <person name="Haridas S."/>
            <person name="Kuo A."/>
            <person name="Salamov A."/>
            <person name="Ahrendt S.R."/>
            <person name="Lipzen A."/>
            <person name="Sullivan W."/>
            <person name="Andreopoulos W.B."/>
            <person name="Clum A."/>
            <person name="Lindquist E."/>
            <person name="Daum C."/>
            <person name="Ramamoorthy G.K."/>
            <person name="Gryganskyi A."/>
            <person name="Culley D."/>
            <person name="Magnuson J.K."/>
            <person name="James T.Y."/>
            <person name="O'Malley M.A."/>
            <person name="Stajich J.E."/>
            <person name="Spatafora J.W."/>
            <person name="Visel A."/>
            <person name="Grigoriev I.V."/>
        </authorList>
    </citation>
    <scope>NUCLEOTIDE SEQUENCE [LARGE SCALE GENOMIC DNA]</scope>
    <source>
        <strain evidence="1 2">NRRL 3301</strain>
    </source>
</reference>
<dbReference type="Proteomes" id="UP000242146">
    <property type="component" value="Unassembled WGS sequence"/>
</dbReference>
<dbReference type="InterPro" id="IPR029044">
    <property type="entry name" value="Nucleotide-diphossugar_trans"/>
</dbReference>
<dbReference type="OrthoDB" id="2329609at2759"/>
<organism evidence="1 2">
    <name type="scientific">Hesseltinella vesiculosa</name>
    <dbReference type="NCBI Taxonomy" id="101127"/>
    <lineage>
        <taxon>Eukaryota</taxon>
        <taxon>Fungi</taxon>
        <taxon>Fungi incertae sedis</taxon>
        <taxon>Mucoromycota</taxon>
        <taxon>Mucoromycotina</taxon>
        <taxon>Mucoromycetes</taxon>
        <taxon>Mucorales</taxon>
        <taxon>Cunninghamellaceae</taxon>
        <taxon>Hesseltinella</taxon>
    </lineage>
</organism>
<sequence>MDRFKHVHNQSHLLSTTTFDCAGCPRPHTAPFSRHQLTQACLDPGQLPEYYLSIIFVTRNDAYVGDQRQRLQNTIDSTFLMAERTRTLIELLIVEWNPEPQRRSIADSYRQVFRRSDYLTYRVISVPKHIHDALHAVARAPVYEYEGKNLGIRHARGQFICTTSQDDIWTPNMHNAIISRSWRKNTVYTQFQDPHHGEARAPTLVDLASFPTDDKLLHACSHHHKFPLGAFKMAMPTKLDSANHQSIAQHASDFTLAHRDTWQLTRGYREVGARTRVDMEFIWTAAWSLQLPVVHDPSVTFACHQDHPTSPTDPGHDRVEADAIQNGSTTNQNLEDAWGLQWPHLNDGLQCRVFRGGLGIS</sequence>
<evidence type="ECO:0000313" key="2">
    <source>
        <dbReference type="Proteomes" id="UP000242146"/>
    </source>
</evidence>
<gene>
    <name evidence="1" type="ORF">DM01DRAFT_1325048</name>
</gene>
<dbReference type="AlphaFoldDB" id="A0A1X2GCL9"/>
<keyword evidence="2" id="KW-1185">Reference proteome</keyword>